<evidence type="ECO:0000313" key="7">
    <source>
        <dbReference type="Proteomes" id="UP000014062"/>
    </source>
</evidence>
<dbReference type="SUPFAM" id="SSF56349">
    <property type="entry name" value="DNA breaking-rejoining enzymes"/>
    <property type="match status" value="1"/>
</dbReference>
<organism evidence="6 7">
    <name type="scientific">Streptomyces lividans 1326</name>
    <dbReference type="NCBI Taxonomy" id="1200984"/>
    <lineage>
        <taxon>Bacteria</taxon>
        <taxon>Bacillati</taxon>
        <taxon>Actinomycetota</taxon>
        <taxon>Actinomycetes</taxon>
        <taxon>Kitasatosporales</taxon>
        <taxon>Streptomycetaceae</taxon>
        <taxon>Streptomyces</taxon>
    </lineage>
</organism>
<name>A0A7U9DVN9_STRLI</name>
<feature type="region of interest" description="Disordered" evidence="4">
    <location>
        <begin position="1"/>
        <end position="28"/>
    </location>
</feature>
<evidence type="ECO:0000256" key="3">
    <source>
        <dbReference type="ARBA" id="ARBA00023172"/>
    </source>
</evidence>
<feature type="domain" description="Tyr recombinase" evidence="5">
    <location>
        <begin position="189"/>
        <end position="417"/>
    </location>
</feature>
<dbReference type="PANTHER" id="PTHR30349">
    <property type="entry name" value="PHAGE INTEGRASE-RELATED"/>
    <property type="match status" value="1"/>
</dbReference>
<accession>A0A7U9DVN9</accession>
<dbReference type="GO" id="GO:0006310">
    <property type="term" value="P:DNA recombination"/>
    <property type="evidence" value="ECO:0007669"/>
    <property type="project" value="UniProtKB-KW"/>
</dbReference>
<dbReference type="GO" id="GO:0015074">
    <property type="term" value="P:DNA integration"/>
    <property type="evidence" value="ECO:0007669"/>
    <property type="project" value="InterPro"/>
</dbReference>
<dbReference type="Proteomes" id="UP000014062">
    <property type="component" value="Chromosome"/>
</dbReference>
<dbReference type="Gene3D" id="1.10.443.10">
    <property type="entry name" value="Intergrase catalytic core"/>
    <property type="match status" value="1"/>
</dbReference>
<dbReference type="InterPro" id="IPR011010">
    <property type="entry name" value="DNA_brk_join_enz"/>
</dbReference>
<dbReference type="Pfam" id="PF00589">
    <property type="entry name" value="Phage_integrase"/>
    <property type="match status" value="1"/>
</dbReference>
<dbReference type="Gene3D" id="1.10.150.130">
    <property type="match status" value="1"/>
</dbReference>
<dbReference type="RefSeq" id="WP_003973024.1">
    <property type="nucleotide sequence ID" value="NZ_CM001889.1"/>
</dbReference>
<gene>
    <name evidence="6" type="ORF">SLI_6282</name>
</gene>
<dbReference type="GO" id="GO:0003677">
    <property type="term" value="F:DNA binding"/>
    <property type="evidence" value="ECO:0007669"/>
    <property type="project" value="UniProtKB-KW"/>
</dbReference>
<dbReference type="PANTHER" id="PTHR30349:SF64">
    <property type="entry name" value="PROPHAGE INTEGRASE INTD-RELATED"/>
    <property type="match status" value="1"/>
</dbReference>
<dbReference type="InterPro" id="IPR010998">
    <property type="entry name" value="Integrase_recombinase_N"/>
</dbReference>
<evidence type="ECO:0000256" key="4">
    <source>
        <dbReference type="SAM" id="MobiDB-lite"/>
    </source>
</evidence>
<dbReference type="EMBL" id="CM001889">
    <property type="protein sequence ID" value="EOY50989.1"/>
    <property type="molecule type" value="Genomic_DNA"/>
</dbReference>
<evidence type="ECO:0000256" key="2">
    <source>
        <dbReference type="ARBA" id="ARBA00023125"/>
    </source>
</evidence>
<dbReference type="InterPro" id="IPR050090">
    <property type="entry name" value="Tyrosine_recombinase_XerCD"/>
</dbReference>
<evidence type="ECO:0000256" key="1">
    <source>
        <dbReference type="ARBA" id="ARBA00008857"/>
    </source>
</evidence>
<protein>
    <submittedName>
        <fullName evidence="6">Integrase</fullName>
    </submittedName>
</protein>
<dbReference type="InterPro" id="IPR002104">
    <property type="entry name" value="Integrase_catalytic"/>
</dbReference>
<dbReference type="AlphaFoldDB" id="A0A7U9DVN9"/>
<proteinExistence type="inferred from homology"/>
<keyword evidence="2" id="KW-0238">DNA-binding</keyword>
<evidence type="ECO:0000259" key="5">
    <source>
        <dbReference type="PROSITE" id="PS51898"/>
    </source>
</evidence>
<keyword evidence="3" id="KW-0233">DNA recombination</keyword>
<sequence>MPYDRWHKSRPKAGESACREHGKVPTADHGVGKRWQARWRNREGIQQTELFRTEAEARRHETKMRSGVDDGSYINPRAGEVRVSELALTWLKGHEHKNPRTYRRHKERVQLHIIPTAVGKMRVKDVKPSSLLDWLYDRRRLLESSTLRLVFDNLRAIFDLAVDDSLIAKNPCLAKSVQDAKPKRGDGGRAELTLSWEDTEKIRAELPDRYKALVDCGRGLGLRQGEIFGLSPEDIDWTHPDGPMVHVQRQVVHDGSFLAYALPKGGDDDDPKDRWIELTNDVAIPLREHMEKYPPVEVTRPWGHKGGDPVTVRLIFYTREKTAIQSNWFNSYRWKPALAAAGLIKPLDPDAKGRRWEKSRDMMMHALRHLYASMMINGGVDVYTLADRLGHADPAFTLRKYVHRIAGAGSKIRIAVRSAYRRAA</sequence>
<dbReference type="InterPro" id="IPR013762">
    <property type="entry name" value="Integrase-like_cat_sf"/>
</dbReference>
<comment type="similarity">
    <text evidence="1">Belongs to the 'phage' integrase family.</text>
</comment>
<dbReference type="PROSITE" id="PS51898">
    <property type="entry name" value="TYR_RECOMBINASE"/>
    <property type="match status" value="1"/>
</dbReference>
<reference evidence="7" key="1">
    <citation type="journal article" date="2013" name="Genome Biol. Evol.">
        <title>The genome sequence of Streptomyces lividans 66 reveals a novel tRNA-dependent peptide biosynthetic system within a metal-related genomic island.</title>
        <authorList>
            <person name="Cruz-Morales P."/>
            <person name="Vijgenboom E."/>
            <person name="Iruegas-Bocardo F."/>
            <person name="Girard G."/>
            <person name="Yanez-Guerra L.A."/>
            <person name="Ramos-Aboites H.E."/>
            <person name="Pernodet J.L."/>
            <person name="Anne J."/>
            <person name="van Wezel G.P."/>
            <person name="Barona-Gomez F."/>
        </authorList>
    </citation>
    <scope>NUCLEOTIDE SEQUENCE [LARGE SCALE GENOMIC DNA]</scope>
    <source>
        <strain evidence="7">1326</strain>
    </source>
</reference>
<evidence type="ECO:0000313" key="6">
    <source>
        <dbReference type="EMBL" id="EOY50989.1"/>
    </source>
</evidence>